<accession>A0A5E4FG31</accession>
<evidence type="ECO:0000256" key="1">
    <source>
        <dbReference type="SAM" id="MobiDB-lite"/>
    </source>
</evidence>
<dbReference type="AlphaFoldDB" id="A0A5E4FG31"/>
<evidence type="ECO:0000313" key="2">
    <source>
        <dbReference type="EMBL" id="VVA26865.1"/>
    </source>
</evidence>
<feature type="region of interest" description="Disordered" evidence="1">
    <location>
        <begin position="48"/>
        <end position="84"/>
    </location>
</feature>
<feature type="compositionally biased region" description="Polar residues" evidence="1">
    <location>
        <begin position="50"/>
        <end position="66"/>
    </location>
</feature>
<dbReference type="Proteomes" id="UP000327085">
    <property type="component" value="Chromosome 2"/>
</dbReference>
<feature type="compositionally biased region" description="Basic and acidic residues" evidence="1">
    <location>
        <begin position="72"/>
        <end position="84"/>
    </location>
</feature>
<evidence type="ECO:0000313" key="3">
    <source>
        <dbReference type="Proteomes" id="UP000327085"/>
    </source>
</evidence>
<sequence>MWNLRRPIFQKYKSTGQRYANRPENVPDPAIWIAMVDEWLKPEWQDQSKRNISNQEKSTIVHNTGSFPMAKYQKDEVRGIGRKS</sequence>
<name>A0A5E4FG31_PRUDU</name>
<protein>
    <submittedName>
        <fullName evidence="2">PREDICTED: LOC110750613</fullName>
    </submittedName>
</protein>
<dbReference type="EMBL" id="CABIKO010000112">
    <property type="protein sequence ID" value="VVA26865.1"/>
    <property type="molecule type" value="Genomic_DNA"/>
</dbReference>
<reference evidence="3" key="1">
    <citation type="journal article" date="2020" name="Plant J.">
        <title>Transposons played a major role in the diversification between the closely related almond and peach genomes: results from the almond genome sequence.</title>
        <authorList>
            <person name="Alioto T."/>
            <person name="Alexiou K.G."/>
            <person name="Bardil A."/>
            <person name="Barteri F."/>
            <person name="Castanera R."/>
            <person name="Cruz F."/>
            <person name="Dhingra A."/>
            <person name="Duval H."/>
            <person name="Fernandez I Marti A."/>
            <person name="Frias L."/>
            <person name="Galan B."/>
            <person name="Garcia J.L."/>
            <person name="Howad W."/>
            <person name="Gomez-Garrido J."/>
            <person name="Gut M."/>
            <person name="Julca I."/>
            <person name="Morata J."/>
            <person name="Puigdomenech P."/>
            <person name="Ribeca P."/>
            <person name="Rubio Cabetas M.J."/>
            <person name="Vlasova A."/>
            <person name="Wirthensohn M."/>
            <person name="Garcia-Mas J."/>
            <person name="Gabaldon T."/>
            <person name="Casacuberta J.M."/>
            <person name="Arus P."/>
        </authorList>
    </citation>
    <scope>NUCLEOTIDE SEQUENCE [LARGE SCALE GENOMIC DNA]</scope>
    <source>
        <strain evidence="3">cv. Texas</strain>
    </source>
</reference>
<dbReference type="InParanoid" id="A0A5E4FG31"/>
<gene>
    <name evidence="2" type="ORF">ALMOND_2B003715</name>
</gene>
<organism evidence="2 3">
    <name type="scientific">Prunus dulcis</name>
    <name type="common">Almond</name>
    <name type="synonym">Amygdalus dulcis</name>
    <dbReference type="NCBI Taxonomy" id="3755"/>
    <lineage>
        <taxon>Eukaryota</taxon>
        <taxon>Viridiplantae</taxon>
        <taxon>Streptophyta</taxon>
        <taxon>Embryophyta</taxon>
        <taxon>Tracheophyta</taxon>
        <taxon>Spermatophyta</taxon>
        <taxon>Magnoliopsida</taxon>
        <taxon>eudicotyledons</taxon>
        <taxon>Gunneridae</taxon>
        <taxon>Pentapetalae</taxon>
        <taxon>rosids</taxon>
        <taxon>fabids</taxon>
        <taxon>Rosales</taxon>
        <taxon>Rosaceae</taxon>
        <taxon>Amygdaloideae</taxon>
        <taxon>Amygdaleae</taxon>
        <taxon>Prunus</taxon>
    </lineage>
</organism>
<dbReference type="Gramene" id="VVA26865">
    <property type="protein sequence ID" value="VVA26865"/>
    <property type="gene ID" value="Prudul26B003715"/>
</dbReference>
<proteinExistence type="predicted"/>